<evidence type="ECO:0000313" key="3">
    <source>
        <dbReference type="Proteomes" id="UP001239085"/>
    </source>
</evidence>
<organism evidence="2 3">
    <name type="scientific">Microbacterium murale</name>
    <dbReference type="NCBI Taxonomy" id="1081040"/>
    <lineage>
        <taxon>Bacteria</taxon>
        <taxon>Bacillati</taxon>
        <taxon>Actinomycetota</taxon>
        <taxon>Actinomycetes</taxon>
        <taxon>Micrococcales</taxon>
        <taxon>Microbacteriaceae</taxon>
        <taxon>Microbacterium</taxon>
    </lineage>
</organism>
<dbReference type="InterPro" id="IPR006059">
    <property type="entry name" value="SBP"/>
</dbReference>
<sequence length="438" mass="46051">MTRNLRSRAAIGSIAVATALVLTSCSGGSQAGGGEFDPDEEIELEMSWWGDDARATMFAEVIDLFEAEYPNITVVETPVGAPDDLFNRLATDFAGGGDTAPDVFALGGAKPQEYGELGALLDLSTVSEQVDYSNYPDFSLTNAQVDDTLYGLPTGGNATAAFVNVDIFEQAGVEVPSEGWDWDDLIEAANAIGSAGLTNAAGQQIYGLDLRIGDIIGTYSGQVSELGMYDWEGALDVTAEDITGWYEIEQQLADGGGLPDPSVVTANWQLPPDQQPFTLGQAAVTFGYSNLMGAYATAGENVQMMLPPTSTETSGVALLPSAFWAINAATPHPEAAALLVDWFLNEPAAAELILDTRGVPFNPDTLAVVAPLLSEPGQVAADYVDVVLEEGVVAPPQPAGGAIMNELSQRMESDVLFGKATPEQAGQQWVDELGVALQ</sequence>
<dbReference type="Proteomes" id="UP001239085">
    <property type="component" value="Unassembled WGS sequence"/>
</dbReference>
<comment type="caution">
    <text evidence="2">The sequence shown here is derived from an EMBL/GenBank/DDBJ whole genome shotgun (WGS) entry which is preliminary data.</text>
</comment>
<accession>A0ABU0PBP0</accession>
<dbReference type="Gene3D" id="3.40.190.10">
    <property type="entry name" value="Periplasmic binding protein-like II"/>
    <property type="match status" value="2"/>
</dbReference>
<keyword evidence="2" id="KW-0813">Transport</keyword>
<dbReference type="PANTHER" id="PTHR43649">
    <property type="entry name" value="ARABINOSE-BINDING PROTEIN-RELATED"/>
    <property type="match status" value="1"/>
</dbReference>
<dbReference type="Pfam" id="PF01547">
    <property type="entry name" value="SBP_bac_1"/>
    <property type="match status" value="1"/>
</dbReference>
<feature type="signal peptide" evidence="1">
    <location>
        <begin position="1"/>
        <end position="31"/>
    </location>
</feature>
<proteinExistence type="predicted"/>
<dbReference type="PROSITE" id="PS51257">
    <property type="entry name" value="PROKAR_LIPOPROTEIN"/>
    <property type="match status" value="1"/>
</dbReference>
<dbReference type="PANTHER" id="PTHR43649:SF11">
    <property type="entry name" value="ABC TRANSPORTER SUBSTRATE-BINDING PROTEIN YESO-RELATED"/>
    <property type="match status" value="1"/>
</dbReference>
<name>A0ABU0PBP0_9MICO</name>
<keyword evidence="3" id="KW-1185">Reference proteome</keyword>
<feature type="chain" id="PRO_5046864350" evidence="1">
    <location>
        <begin position="32"/>
        <end position="438"/>
    </location>
</feature>
<dbReference type="InterPro" id="IPR050490">
    <property type="entry name" value="Bact_solute-bd_prot1"/>
</dbReference>
<protein>
    <submittedName>
        <fullName evidence="2">Multiple sugar transport system substrate-binding protein</fullName>
    </submittedName>
</protein>
<keyword evidence="2" id="KW-0762">Sugar transport</keyword>
<reference evidence="2 3" key="1">
    <citation type="submission" date="2023-07" db="EMBL/GenBank/DDBJ databases">
        <title>Comparative genomics of wheat-associated soil bacteria to identify genetic determinants of phenazine resistance.</title>
        <authorList>
            <person name="Mouncey N."/>
        </authorList>
    </citation>
    <scope>NUCLEOTIDE SEQUENCE [LARGE SCALE GENOMIC DNA]</scope>
    <source>
        <strain evidence="2 3">W2I7</strain>
    </source>
</reference>
<dbReference type="RefSeq" id="WP_307362858.1">
    <property type="nucleotide sequence ID" value="NZ_JAUSXK010000001.1"/>
</dbReference>
<dbReference type="EMBL" id="JAUSXK010000001">
    <property type="protein sequence ID" value="MDQ0644760.1"/>
    <property type="molecule type" value="Genomic_DNA"/>
</dbReference>
<gene>
    <name evidence="2" type="ORF">QFZ46_002920</name>
</gene>
<evidence type="ECO:0000256" key="1">
    <source>
        <dbReference type="SAM" id="SignalP"/>
    </source>
</evidence>
<dbReference type="SUPFAM" id="SSF53850">
    <property type="entry name" value="Periplasmic binding protein-like II"/>
    <property type="match status" value="1"/>
</dbReference>
<evidence type="ECO:0000313" key="2">
    <source>
        <dbReference type="EMBL" id="MDQ0644760.1"/>
    </source>
</evidence>
<keyword evidence="1" id="KW-0732">Signal</keyword>